<evidence type="ECO:0000256" key="2">
    <source>
        <dbReference type="ARBA" id="ARBA00010199"/>
    </source>
</evidence>
<name>A0A250E623_9FLAO</name>
<feature type="transmembrane region" description="Helical" evidence="7">
    <location>
        <begin position="231"/>
        <end position="252"/>
    </location>
</feature>
<dbReference type="EMBL" id="CP022378">
    <property type="protein sequence ID" value="ATA67178.1"/>
    <property type="molecule type" value="Genomic_DNA"/>
</dbReference>
<protein>
    <submittedName>
        <fullName evidence="8">MATE family efflux transporter</fullName>
    </submittedName>
</protein>
<dbReference type="GO" id="GO:0042910">
    <property type="term" value="F:xenobiotic transmembrane transporter activity"/>
    <property type="evidence" value="ECO:0007669"/>
    <property type="project" value="InterPro"/>
</dbReference>
<feature type="transmembrane region" description="Helical" evidence="7">
    <location>
        <begin position="159"/>
        <end position="183"/>
    </location>
</feature>
<dbReference type="GeneID" id="96780212"/>
<evidence type="ECO:0000256" key="7">
    <source>
        <dbReference type="SAM" id="Phobius"/>
    </source>
</evidence>
<dbReference type="GO" id="GO:0005886">
    <property type="term" value="C:plasma membrane"/>
    <property type="evidence" value="ECO:0007669"/>
    <property type="project" value="TreeGrafter"/>
</dbReference>
<dbReference type="InterPro" id="IPR044644">
    <property type="entry name" value="DinF-like"/>
</dbReference>
<evidence type="ECO:0000313" key="8">
    <source>
        <dbReference type="EMBL" id="ATA67178.1"/>
    </source>
</evidence>
<keyword evidence="4 7" id="KW-0812">Transmembrane</keyword>
<comment type="similarity">
    <text evidence="2">Belongs to the multi antimicrobial extrusion (MATE) (TC 2.A.66.1) family.</text>
</comment>
<evidence type="ECO:0000256" key="3">
    <source>
        <dbReference type="ARBA" id="ARBA00022448"/>
    </source>
</evidence>
<feature type="transmembrane region" description="Helical" evidence="7">
    <location>
        <begin position="382"/>
        <end position="400"/>
    </location>
</feature>
<feature type="transmembrane region" description="Helical" evidence="7">
    <location>
        <begin position="189"/>
        <end position="210"/>
    </location>
</feature>
<feature type="transmembrane region" description="Helical" evidence="7">
    <location>
        <begin position="12"/>
        <end position="38"/>
    </location>
</feature>
<evidence type="ECO:0000256" key="1">
    <source>
        <dbReference type="ARBA" id="ARBA00004141"/>
    </source>
</evidence>
<accession>A0A250E623</accession>
<dbReference type="PANTHER" id="PTHR43298">
    <property type="entry name" value="MULTIDRUG RESISTANCE PROTEIN NORM-RELATED"/>
    <property type="match status" value="1"/>
</dbReference>
<gene>
    <name evidence="8" type="ORF">CGC48_00200</name>
</gene>
<feature type="transmembrane region" description="Helical" evidence="7">
    <location>
        <begin position="412"/>
        <end position="431"/>
    </location>
</feature>
<dbReference type="AlphaFoldDB" id="A0A250E623"/>
<feature type="transmembrane region" description="Helical" evidence="7">
    <location>
        <begin position="130"/>
        <end position="152"/>
    </location>
</feature>
<feature type="transmembrane region" description="Helical" evidence="7">
    <location>
        <begin position="272"/>
        <end position="294"/>
    </location>
</feature>
<feature type="transmembrane region" description="Helical" evidence="7">
    <location>
        <begin position="348"/>
        <end position="370"/>
    </location>
</feature>
<feature type="transmembrane region" description="Helical" evidence="7">
    <location>
        <begin position="314"/>
        <end position="336"/>
    </location>
</feature>
<keyword evidence="5 7" id="KW-1133">Transmembrane helix</keyword>
<dbReference type="PANTHER" id="PTHR43298:SF2">
    <property type="entry name" value="FMN_FAD EXPORTER YEEO-RELATED"/>
    <property type="match status" value="1"/>
</dbReference>
<keyword evidence="6 7" id="KW-0472">Membrane</keyword>
<evidence type="ECO:0000313" key="9">
    <source>
        <dbReference type="Proteomes" id="UP000242855"/>
    </source>
</evidence>
<proteinExistence type="inferred from homology"/>
<evidence type="ECO:0000256" key="5">
    <source>
        <dbReference type="ARBA" id="ARBA00022989"/>
    </source>
</evidence>
<dbReference type="InterPro" id="IPR002528">
    <property type="entry name" value="MATE_fam"/>
</dbReference>
<reference evidence="8 9" key="1">
    <citation type="journal article" date="2017" name="Genome Announc.">
        <title>Twelve Complete Reference Genomes of Clinical Isolates in the Capnocytophaga Genus.</title>
        <authorList>
            <person name="Villarma A."/>
            <person name="Gulvik C.A."/>
            <person name="Rowe L.A."/>
            <person name="Sheth M."/>
            <person name="Juieng P."/>
            <person name="Nicholson A.C."/>
            <person name="Loparev V.N."/>
            <person name="McQuiston J.R."/>
        </authorList>
    </citation>
    <scope>NUCLEOTIDE SEQUENCE [LARGE SCALE GENOMIC DNA]</scope>
    <source>
        <strain evidence="8 9">G7591</strain>
    </source>
</reference>
<dbReference type="Proteomes" id="UP000242855">
    <property type="component" value="Chromosome"/>
</dbReference>
<dbReference type="NCBIfam" id="TIGR00797">
    <property type="entry name" value="matE"/>
    <property type="match status" value="1"/>
</dbReference>
<dbReference type="CDD" id="cd13136">
    <property type="entry name" value="MATE_DinF_like"/>
    <property type="match status" value="1"/>
</dbReference>
<keyword evidence="3" id="KW-0813">Transport</keyword>
<feature type="transmembrane region" description="Helical" evidence="7">
    <location>
        <begin position="44"/>
        <end position="67"/>
    </location>
</feature>
<dbReference type="InterPro" id="IPR050222">
    <property type="entry name" value="MATE_MdtK"/>
</dbReference>
<organism evidence="8 9">
    <name type="scientific">Capnocytophaga cynodegmi</name>
    <dbReference type="NCBI Taxonomy" id="28189"/>
    <lineage>
        <taxon>Bacteria</taxon>
        <taxon>Pseudomonadati</taxon>
        <taxon>Bacteroidota</taxon>
        <taxon>Flavobacteriia</taxon>
        <taxon>Flavobacteriales</taxon>
        <taxon>Flavobacteriaceae</taxon>
        <taxon>Capnocytophaga</taxon>
    </lineage>
</organism>
<comment type="subcellular location">
    <subcellularLocation>
        <location evidence="1">Membrane</location>
        <topology evidence="1">Multi-pass membrane protein</topology>
    </subcellularLocation>
</comment>
<evidence type="ECO:0000256" key="4">
    <source>
        <dbReference type="ARBA" id="ARBA00022692"/>
    </source>
</evidence>
<dbReference type="KEGG" id="ccyn:CGC48_00200"/>
<dbReference type="GO" id="GO:0015297">
    <property type="term" value="F:antiporter activity"/>
    <property type="evidence" value="ECO:0007669"/>
    <property type="project" value="InterPro"/>
</dbReference>
<feature type="transmembrane region" description="Helical" evidence="7">
    <location>
        <begin position="88"/>
        <end position="110"/>
    </location>
</feature>
<dbReference type="RefSeq" id="WP_095897297.1">
    <property type="nucleotide sequence ID" value="NZ_CP022378.1"/>
</dbReference>
<sequence length="447" mass="50705">MLRVSLKEINRLAIPAIISGIIEPIISLTDTIVAGHIPLNTQEILGAVGIVGSFITAIIWIFAQTSYAIASQVAQGYGQSRLNRLKSLVAQIFWFSAAISLLASGISFFFGDVIFKLYGAEQKLLDICLTYFNIRVWGFPITLLTITLYGVFKGLQNTSWAMIISVIGGSLNVILNLIFVFQFQFGVEGLAWATLISQITMFVLALIFLYRKTNFKLFYFSKLHPEFFRNLLMSFNLLIRSLSLQITLFFAFRVATNLGNETDNAFVATHTLLAQIWLFSAFFIDGYSSAGGVLSGKLYGMKRFDTLVILVKDLLKITIFIGLLLVLCYSILYFPIGRILTKDERVQSLFFATFWIVVLMQPINSVTFLLDGVYKGIGFTKILRNVLLIASFGIFLPFLYLFQSFEWELKGIWFTFFAWITTRGLLLALHFRKNFIQKIELISYFCK</sequence>
<dbReference type="Pfam" id="PF01554">
    <property type="entry name" value="MatE"/>
    <property type="match status" value="2"/>
</dbReference>
<evidence type="ECO:0000256" key="6">
    <source>
        <dbReference type="ARBA" id="ARBA00023136"/>
    </source>
</evidence>